<gene>
    <name evidence="3" type="ORF">KHLLAP_LOCUS3939</name>
</gene>
<sequence>MDPLSIIAGIAGISQAGASLSRVLYDMISAARNAPKEMTDMARGISELSTILDELRRILRNGKDVYRRKLLRRVGNIKAVLAKRNDDDDKEDQNNATFARQQAENMVHVSYHHLRELASSAMKKAQSSTSDDDDEAIWLYDLVFSAAVTARDEADEEPTRQESQKKPKPNATARPASNDTVLRQGNALHSFQVLAQGSPPAPSVINELLSEWTTLTEDQFEGISTPEEKDEETEIKKAQSTTNDKTTQMIDFHDCVGRKSKFPFHLVQERSGMEQLIEEMFRNVDVIGPYVDLGRCDLLGSGGYIILPSLWKHAIHPDAVINMNMWPIDRPPTQSSNRRFSDGVQASPLPPPPVGALPSMRATVPPTSGSSEGAAIPQEPHGLVEGDIFQKRQTDIPDVEPSLKPELEVRVETRRSRHGLKNDPSQKLKFKNVTL</sequence>
<dbReference type="Pfam" id="PF22893">
    <property type="entry name" value="ULD_2"/>
    <property type="match status" value="1"/>
</dbReference>
<evidence type="ECO:0000313" key="3">
    <source>
        <dbReference type="EMBL" id="CAJ2503471.1"/>
    </source>
</evidence>
<feature type="domain" description="Ubiquitin-like" evidence="2">
    <location>
        <begin position="247"/>
        <end position="328"/>
    </location>
</feature>
<evidence type="ECO:0000259" key="2">
    <source>
        <dbReference type="Pfam" id="PF22893"/>
    </source>
</evidence>
<feature type="region of interest" description="Disordered" evidence="1">
    <location>
        <begin position="332"/>
        <end position="435"/>
    </location>
</feature>
<dbReference type="Proteomes" id="UP001295740">
    <property type="component" value="Unassembled WGS sequence"/>
</dbReference>
<dbReference type="InterPro" id="IPR054464">
    <property type="entry name" value="ULD_fung"/>
</dbReference>
<evidence type="ECO:0000313" key="4">
    <source>
        <dbReference type="Proteomes" id="UP001295740"/>
    </source>
</evidence>
<name>A0AAI8VEG2_9PEZI</name>
<accession>A0AAI8VEG2</accession>
<keyword evidence="4" id="KW-1185">Reference proteome</keyword>
<feature type="region of interest" description="Disordered" evidence="1">
    <location>
        <begin position="222"/>
        <end position="243"/>
    </location>
</feature>
<comment type="caution">
    <text evidence="3">The sequence shown here is derived from an EMBL/GenBank/DDBJ whole genome shotgun (WGS) entry which is preliminary data.</text>
</comment>
<evidence type="ECO:0000256" key="1">
    <source>
        <dbReference type="SAM" id="MobiDB-lite"/>
    </source>
</evidence>
<protein>
    <submittedName>
        <fullName evidence="3">Uu.00g108650.m01.CDS01</fullName>
    </submittedName>
</protein>
<organism evidence="3 4">
    <name type="scientific">Anthostomella pinea</name>
    <dbReference type="NCBI Taxonomy" id="933095"/>
    <lineage>
        <taxon>Eukaryota</taxon>
        <taxon>Fungi</taxon>
        <taxon>Dikarya</taxon>
        <taxon>Ascomycota</taxon>
        <taxon>Pezizomycotina</taxon>
        <taxon>Sordariomycetes</taxon>
        <taxon>Xylariomycetidae</taxon>
        <taxon>Xylariales</taxon>
        <taxon>Xylariaceae</taxon>
        <taxon>Anthostomella</taxon>
    </lineage>
</organism>
<proteinExistence type="predicted"/>
<feature type="compositionally biased region" description="Basic and acidic residues" evidence="1">
    <location>
        <begin position="382"/>
        <end position="426"/>
    </location>
</feature>
<feature type="region of interest" description="Disordered" evidence="1">
    <location>
        <begin position="151"/>
        <end position="177"/>
    </location>
</feature>
<dbReference type="EMBL" id="CAUWAG010000006">
    <property type="protein sequence ID" value="CAJ2503471.1"/>
    <property type="molecule type" value="Genomic_DNA"/>
</dbReference>
<reference evidence="3" key="1">
    <citation type="submission" date="2023-10" db="EMBL/GenBank/DDBJ databases">
        <authorList>
            <person name="Hackl T."/>
        </authorList>
    </citation>
    <scope>NUCLEOTIDE SEQUENCE</scope>
</reference>
<dbReference type="AlphaFoldDB" id="A0AAI8VEG2"/>